<dbReference type="PROSITE" id="PS51384">
    <property type="entry name" value="FAD_FR"/>
    <property type="match status" value="1"/>
</dbReference>
<dbReference type="Pfam" id="PF08022">
    <property type="entry name" value="FAD_binding_8"/>
    <property type="match status" value="1"/>
</dbReference>
<dbReference type="Gene3D" id="3.40.50.80">
    <property type="entry name" value="Nucleotide-binding domain of ferredoxin-NADP reductase (FNR) module"/>
    <property type="match status" value="1"/>
</dbReference>
<dbReference type="RefSeq" id="XP_019038594.1">
    <property type="nucleotide sequence ID" value="XM_019181879.1"/>
</dbReference>
<evidence type="ECO:0000256" key="10">
    <source>
        <dbReference type="ARBA" id="ARBA00022827"/>
    </source>
</evidence>
<organism evidence="22 23">
    <name type="scientific">Wickerhamomyces anomalus (strain ATCC 58044 / CBS 1984 / NCYC 433 / NRRL Y-366-8)</name>
    <name type="common">Yeast</name>
    <name type="synonym">Hansenula anomala</name>
    <dbReference type="NCBI Taxonomy" id="683960"/>
    <lineage>
        <taxon>Eukaryota</taxon>
        <taxon>Fungi</taxon>
        <taxon>Dikarya</taxon>
        <taxon>Ascomycota</taxon>
        <taxon>Saccharomycotina</taxon>
        <taxon>Saccharomycetes</taxon>
        <taxon>Phaffomycetales</taxon>
        <taxon>Wickerhamomycetaceae</taxon>
        <taxon>Wickerhamomyces</taxon>
    </lineage>
</organism>
<evidence type="ECO:0000313" key="22">
    <source>
        <dbReference type="EMBL" id="ODQ59387.1"/>
    </source>
</evidence>
<keyword evidence="15" id="KW-0408">Iron</keyword>
<dbReference type="InterPro" id="IPR017927">
    <property type="entry name" value="FAD-bd_FR_type"/>
</dbReference>
<feature type="transmembrane region" description="Helical" evidence="20">
    <location>
        <begin position="240"/>
        <end position="260"/>
    </location>
</feature>
<evidence type="ECO:0000256" key="12">
    <source>
        <dbReference type="ARBA" id="ARBA00022982"/>
    </source>
</evidence>
<keyword evidence="13 20" id="KW-1133">Transmembrane helix</keyword>
<comment type="similarity">
    <text evidence="3">Belongs to the ferric reductase (FRE) family.</text>
</comment>
<evidence type="ECO:0000256" key="9">
    <source>
        <dbReference type="ARBA" id="ARBA00022692"/>
    </source>
</evidence>
<evidence type="ECO:0000256" key="17">
    <source>
        <dbReference type="ARBA" id="ARBA00023136"/>
    </source>
</evidence>
<feature type="domain" description="FAD-binding FR-type" evidence="21">
    <location>
        <begin position="304"/>
        <end position="420"/>
    </location>
</feature>
<keyword evidence="18" id="KW-0325">Glycoprotein</keyword>
<dbReference type="EC" id="1.16.1.9" evidence="4"/>
<evidence type="ECO:0000256" key="15">
    <source>
        <dbReference type="ARBA" id="ARBA00023004"/>
    </source>
</evidence>
<comment type="catalytic activity">
    <reaction evidence="19">
        <text>2 a Fe(II)-siderophore + NADP(+) + H(+) = 2 a Fe(III)-siderophore + NADPH</text>
        <dbReference type="Rhea" id="RHEA:28795"/>
        <dbReference type="Rhea" id="RHEA-COMP:11342"/>
        <dbReference type="Rhea" id="RHEA-COMP:11344"/>
        <dbReference type="ChEBI" id="CHEBI:15378"/>
        <dbReference type="ChEBI" id="CHEBI:29033"/>
        <dbReference type="ChEBI" id="CHEBI:29034"/>
        <dbReference type="ChEBI" id="CHEBI:57783"/>
        <dbReference type="ChEBI" id="CHEBI:58349"/>
        <dbReference type="EC" id="1.16.1.9"/>
    </reaction>
</comment>
<dbReference type="PANTHER" id="PTHR32361:SF9">
    <property type="entry name" value="FERRIC REDUCTASE TRANSMEMBRANE COMPONENT 3-RELATED"/>
    <property type="match status" value="1"/>
</dbReference>
<keyword evidence="16" id="KW-0406">Ion transport</keyword>
<dbReference type="Pfam" id="PF01794">
    <property type="entry name" value="Ferric_reduct"/>
    <property type="match status" value="1"/>
</dbReference>
<evidence type="ECO:0000256" key="18">
    <source>
        <dbReference type="ARBA" id="ARBA00023180"/>
    </source>
</evidence>
<dbReference type="InterPro" id="IPR039261">
    <property type="entry name" value="FNR_nucleotide-bd"/>
</dbReference>
<evidence type="ECO:0000256" key="11">
    <source>
        <dbReference type="ARBA" id="ARBA00022857"/>
    </source>
</evidence>
<dbReference type="CDD" id="cd06186">
    <property type="entry name" value="NOX_Duox_like_FAD_NADP"/>
    <property type="match status" value="1"/>
</dbReference>
<evidence type="ECO:0000256" key="5">
    <source>
        <dbReference type="ARBA" id="ARBA00022448"/>
    </source>
</evidence>
<evidence type="ECO:0000256" key="20">
    <source>
        <dbReference type="SAM" id="Phobius"/>
    </source>
</evidence>
<evidence type="ECO:0000256" key="4">
    <source>
        <dbReference type="ARBA" id="ARBA00012668"/>
    </source>
</evidence>
<feature type="transmembrane region" description="Helical" evidence="20">
    <location>
        <begin position="168"/>
        <end position="187"/>
    </location>
</feature>
<keyword evidence="7" id="KW-0349">Heme</keyword>
<keyword evidence="6" id="KW-1003">Cell membrane</keyword>
<feature type="transmembrane region" description="Helical" evidence="20">
    <location>
        <begin position="207"/>
        <end position="228"/>
    </location>
</feature>
<evidence type="ECO:0000313" key="23">
    <source>
        <dbReference type="Proteomes" id="UP000094112"/>
    </source>
</evidence>
<gene>
    <name evidence="22" type="ORF">WICANDRAFT_31774</name>
</gene>
<keyword evidence="7" id="KW-0479">Metal-binding</keyword>
<keyword evidence="8" id="KW-0285">Flavoprotein</keyword>
<evidence type="ECO:0000256" key="13">
    <source>
        <dbReference type="ARBA" id="ARBA00022989"/>
    </source>
</evidence>
<evidence type="ECO:0000256" key="19">
    <source>
        <dbReference type="ARBA" id="ARBA00048483"/>
    </source>
</evidence>
<dbReference type="GeneID" id="30199125"/>
<comment type="subcellular location">
    <subcellularLocation>
        <location evidence="2">Cell membrane</location>
        <topology evidence="2">Multi-pass membrane protein</topology>
    </subcellularLocation>
</comment>
<keyword evidence="23" id="KW-1185">Reference proteome</keyword>
<dbReference type="Pfam" id="PF08030">
    <property type="entry name" value="NAD_binding_6"/>
    <property type="match status" value="1"/>
</dbReference>
<proteinExistence type="inferred from homology"/>
<dbReference type="GO" id="GO:0006826">
    <property type="term" value="P:iron ion transport"/>
    <property type="evidence" value="ECO:0007669"/>
    <property type="project" value="UniProtKB-ARBA"/>
</dbReference>
<keyword evidence="17 20" id="KW-0472">Membrane</keyword>
<keyword evidence="10" id="KW-0274">FAD</keyword>
<evidence type="ECO:0000256" key="8">
    <source>
        <dbReference type="ARBA" id="ARBA00022630"/>
    </source>
</evidence>
<dbReference type="GO" id="GO:0006879">
    <property type="term" value="P:intracellular iron ion homeostasis"/>
    <property type="evidence" value="ECO:0007669"/>
    <property type="project" value="TreeGrafter"/>
</dbReference>
<reference evidence="22 23" key="1">
    <citation type="journal article" date="2016" name="Proc. Natl. Acad. Sci. U.S.A.">
        <title>Comparative genomics of biotechnologically important yeasts.</title>
        <authorList>
            <person name="Riley R."/>
            <person name="Haridas S."/>
            <person name="Wolfe K.H."/>
            <person name="Lopes M.R."/>
            <person name="Hittinger C.T."/>
            <person name="Goeker M."/>
            <person name="Salamov A.A."/>
            <person name="Wisecaver J.H."/>
            <person name="Long T.M."/>
            <person name="Calvey C.H."/>
            <person name="Aerts A.L."/>
            <person name="Barry K.W."/>
            <person name="Choi C."/>
            <person name="Clum A."/>
            <person name="Coughlan A.Y."/>
            <person name="Deshpande S."/>
            <person name="Douglass A.P."/>
            <person name="Hanson S.J."/>
            <person name="Klenk H.-P."/>
            <person name="LaButti K.M."/>
            <person name="Lapidus A."/>
            <person name="Lindquist E.A."/>
            <person name="Lipzen A.M."/>
            <person name="Meier-Kolthoff J.P."/>
            <person name="Ohm R.A."/>
            <person name="Otillar R.P."/>
            <person name="Pangilinan J.L."/>
            <person name="Peng Y."/>
            <person name="Rokas A."/>
            <person name="Rosa C.A."/>
            <person name="Scheuner C."/>
            <person name="Sibirny A.A."/>
            <person name="Slot J.C."/>
            <person name="Stielow J.B."/>
            <person name="Sun H."/>
            <person name="Kurtzman C.P."/>
            <person name="Blackwell M."/>
            <person name="Grigoriev I.V."/>
            <person name="Jeffries T.W."/>
        </authorList>
    </citation>
    <scope>NUCLEOTIDE SEQUENCE [LARGE SCALE GENOMIC DNA]</scope>
    <source>
        <strain evidence="23">ATCC 58044 / CBS 1984 / NCYC 433 / NRRL Y-366-8</strain>
    </source>
</reference>
<dbReference type="PANTHER" id="PTHR32361">
    <property type="entry name" value="FERRIC/CUPRIC REDUCTASE TRANSMEMBRANE COMPONENT"/>
    <property type="match status" value="1"/>
</dbReference>
<dbReference type="AlphaFoldDB" id="A0A1E3P3C8"/>
<evidence type="ECO:0000256" key="7">
    <source>
        <dbReference type="ARBA" id="ARBA00022617"/>
    </source>
</evidence>
<dbReference type="InterPro" id="IPR013130">
    <property type="entry name" value="Fe3_Rdtase_TM_dom"/>
</dbReference>
<dbReference type="SUPFAM" id="SSF63380">
    <property type="entry name" value="Riboflavin synthase domain-like"/>
    <property type="match status" value="1"/>
</dbReference>
<keyword evidence="5" id="KW-0813">Transport</keyword>
<dbReference type="GO" id="GO:0015677">
    <property type="term" value="P:copper ion import"/>
    <property type="evidence" value="ECO:0007669"/>
    <property type="project" value="TreeGrafter"/>
</dbReference>
<keyword evidence="12" id="KW-0249">Electron transport</keyword>
<dbReference type="SUPFAM" id="SSF52343">
    <property type="entry name" value="Ferredoxin reductase-like, C-terminal NADP-linked domain"/>
    <property type="match status" value="1"/>
</dbReference>
<keyword evidence="11" id="KW-0521">NADP</keyword>
<dbReference type="InterPro" id="IPR017938">
    <property type="entry name" value="Riboflavin_synthase-like_b-brl"/>
</dbReference>
<evidence type="ECO:0000256" key="2">
    <source>
        <dbReference type="ARBA" id="ARBA00004651"/>
    </source>
</evidence>
<dbReference type="SFLD" id="SFLDS00052">
    <property type="entry name" value="Ferric_Reductase_Domain"/>
    <property type="match status" value="1"/>
</dbReference>
<dbReference type="SFLD" id="SFLDG01168">
    <property type="entry name" value="Ferric_reductase_subgroup_(FRE"/>
    <property type="match status" value="1"/>
</dbReference>
<feature type="transmembrane region" description="Helical" evidence="20">
    <location>
        <begin position="55"/>
        <end position="73"/>
    </location>
</feature>
<dbReference type="Proteomes" id="UP000094112">
    <property type="component" value="Unassembled WGS sequence"/>
</dbReference>
<evidence type="ECO:0000259" key="21">
    <source>
        <dbReference type="PROSITE" id="PS51384"/>
    </source>
</evidence>
<dbReference type="GO" id="GO:0005886">
    <property type="term" value="C:plasma membrane"/>
    <property type="evidence" value="ECO:0007669"/>
    <property type="project" value="UniProtKB-SubCell"/>
</dbReference>
<evidence type="ECO:0000256" key="14">
    <source>
        <dbReference type="ARBA" id="ARBA00023002"/>
    </source>
</evidence>
<comment type="cofactor">
    <cofactor evidence="1">
        <name>FAD</name>
        <dbReference type="ChEBI" id="CHEBI:57692"/>
    </cofactor>
</comment>
<evidence type="ECO:0000256" key="6">
    <source>
        <dbReference type="ARBA" id="ARBA00022475"/>
    </source>
</evidence>
<dbReference type="EMBL" id="KV454211">
    <property type="protein sequence ID" value="ODQ59387.1"/>
    <property type="molecule type" value="Genomic_DNA"/>
</dbReference>
<dbReference type="InterPro" id="IPR013121">
    <property type="entry name" value="Fe_red_NAD-bd_6"/>
</dbReference>
<evidence type="ECO:0000256" key="3">
    <source>
        <dbReference type="ARBA" id="ARBA00006278"/>
    </source>
</evidence>
<name>A0A1E3P3C8_WICAA</name>
<dbReference type="STRING" id="683960.A0A1E3P3C8"/>
<evidence type="ECO:0000256" key="16">
    <source>
        <dbReference type="ARBA" id="ARBA00023065"/>
    </source>
</evidence>
<accession>A0A1E3P3C8</accession>
<keyword evidence="14" id="KW-0560">Oxidoreductase</keyword>
<protein>
    <recommendedName>
        <fullName evidence="4">ferric-chelate reductase (NADPH)</fullName>
        <ecNumber evidence="4">1.16.1.9</ecNumber>
    </recommendedName>
</protein>
<dbReference type="InterPro" id="IPR051410">
    <property type="entry name" value="Ferric/Cupric_Reductase"/>
</dbReference>
<dbReference type="GO" id="GO:0052851">
    <property type="term" value="F:ferric-chelate reductase (NADPH) activity"/>
    <property type="evidence" value="ECO:0007669"/>
    <property type="project" value="UniProtKB-EC"/>
</dbReference>
<dbReference type="OrthoDB" id="167398at2759"/>
<feature type="transmembrane region" description="Helical" evidence="20">
    <location>
        <begin position="266"/>
        <end position="287"/>
    </location>
</feature>
<feature type="transmembrane region" description="Helical" evidence="20">
    <location>
        <begin position="127"/>
        <end position="147"/>
    </location>
</feature>
<evidence type="ECO:0000256" key="1">
    <source>
        <dbReference type="ARBA" id="ARBA00001974"/>
    </source>
</evidence>
<keyword evidence="9 20" id="KW-0812">Transmembrane</keyword>
<sequence length="573" mass="66131">MENSTLFLEKASDGLPRFDPNGVKYAPILPIRNDVLGKVKDYKAFLGNFDISQHYGILINIYWIIILIWFGVWNRLKLNSINNKIIGESVNFIRSHISLNMLFQRHFQPFQLGYGFTSLLPSGPESLVLGVYFALNTIFLIIGYDIYTDNSIFGPNTLAQFVRYISDRSGVLSFAHIPLVIVFAGRNNILINLSKLPYSSFMIFHKWTARVMFIDAFIHSIGYLEIILESKSLDDFKTKRYLQWGTAATLIGGVILVQAIHNLRVYHYECFLLLHIIFGAGFLATCWKHVETFGWYDWILSACVLWASDRIMRIFKLWKFGCPKAKLQFISDETFKVCVKRPYNWKPFPGCFVYIHFITWSTFWQSHPFTIVDSILEDEMVTIYIKAKDGLTKKILEKIGTEPYEMRVSLEGPYGNKSPLESYQNAMLIAGGNGIPGPYYHAIELARKPLLLKQRIKLIWIIRKIESLQWFEQELMKLSNLNIECDIYITRNFNPELVELIPLTKQFSPFVRLFSGRANTTKVLQDEFLNAQGSIGIVTCGPSIMCDDIRSFVSGNLNSCPYRVDLFEELQVW</sequence>
<dbReference type="InterPro" id="IPR013112">
    <property type="entry name" value="FAD-bd_8"/>
</dbReference>